<dbReference type="PANTHER" id="PTHR24171">
    <property type="entry name" value="ANKYRIN REPEAT DOMAIN-CONTAINING PROTEIN 39-RELATED"/>
    <property type="match status" value="1"/>
</dbReference>
<dbReference type="InterPro" id="IPR019734">
    <property type="entry name" value="TPR_rpt"/>
</dbReference>
<dbReference type="SUPFAM" id="SSF48452">
    <property type="entry name" value="TPR-like"/>
    <property type="match status" value="1"/>
</dbReference>
<dbReference type="AlphaFoldDB" id="A0AA36IYN5"/>
<sequence>MCNDTVCPKTQLQAHGPENELLDDRPACDPAGAVFTETLEELNEVDRLLLLFSASRSNLAGVRWLVRLGANPSSCDTNGTTCLHAACRVGAVAIVAELLAQPGAPKGAVDATDCAGWAPLHVALFMGRRQVSMLLLQQGADPFLRTLRGQTPAELSSDLWLREVVQNYAEHREQRLSHKWQPPAMQAPGDIQVASRLRFEPFFVPRQPVLKDNSTSELQTKLGREIFNHRPGQGLAFVVSSGCIRDFPVELSGFLGQNQVCPARVGEFLGEDYSLSQTLRLEFINSVRLLGTGVASCLAKVFKAIVIPTEMVKIDRLVDGVAQIWWRQHEQLAKKGDQVSMEGPEVQGLQLMKSVGSYDMLHQLMFSAILLHWNLYAPLPQSQRVTLEQWLEISDVEGGATLKHVQSLIYDVISQNFYPQLEIWKPRAPPKLEAQSVPEAEGWGRIVGGFPSLAFASAHRVDNYRHLRSILSEGTATSFLQSPEPSRGEGGAARPAQVPGFGEDDYVHGYQESLVAGPFGGSRVWLALHCGFLFLSPSPEPWAPYAFMHLEGLFAQSDAPSLLLTLLPALLGPVGSPRSSPRPALQVVFLLPDGRWQVIEVPRFQVQLADGEQLESFRQSLMEHCLDESVVSKNASPLRKEIEYATELEKSNGNAASREGDWKKAKRYWKNALRGAEKIQDAETEFRLHSNLALAYTKQKKIEKALEHCDKALKERLKVAVSSELRGKVHYRRAEAFEAAGEVSKAISSCKLSLEVHPEDAAVRKKLSQLKALEADQRKREKALFAGLRGYCGSRKAPKAESSKPADLVEDSSDEERKPEEDDEEVYSAEGAELSPEEQMLLDRGLTDREASSRLVGSLGISAKQGPADPHLVSPANMSVGPEIFWSPEMLKGTKVRQGMAEKCPMLLATFDGADLRVTATRAMGLVTLFEQSLVQMMLGRPKAHMPQGKILSRKKTWELRSRPTNIRGYIGLVQVGTGKLLGKAELVRCIHLGRKANGRWIYRDEGSIRKTHVKHRCKIEDVNAIGYTTLYAWVLRRAVRYKRPRAVNSQEGSVVWTKLR</sequence>
<dbReference type="Gene3D" id="1.25.40.10">
    <property type="entry name" value="Tetratricopeptide repeat domain"/>
    <property type="match status" value="1"/>
</dbReference>
<name>A0AA36IYN5_9DINO</name>
<proteinExistence type="predicted"/>
<feature type="domain" description="SEC7" evidence="5">
    <location>
        <begin position="223"/>
        <end position="416"/>
    </location>
</feature>
<dbReference type="InterPro" id="IPR015947">
    <property type="entry name" value="PUA-like_sf"/>
</dbReference>
<reference evidence="6" key="1">
    <citation type="submission" date="2023-08" db="EMBL/GenBank/DDBJ databases">
        <authorList>
            <person name="Chen Y."/>
            <person name="Shah S."/>
            <person name="Dougan E. K."/>
            <person name="Thang M."/>
            <person name="Chan C."/>
        </authorList>
    </citation>
    <scope>NUCLEOTIDE SEQUENCE</scope>
</reference>
<dbReference type="InterPro" id="IPR035999">
    <property type="entry name" value="Sec7_dom_sf"/>
</dbReference>
<evidence type="ECO:0000256" key="2">
    <source>
        <dbReference type="ARBA" id="ARBA00023043"/>
    </source>
</evidence>
<feature type="region of interest" description="Disordered" evidence="4">
    <location>
        <begin position="794"/>
        <end position="838"/>
    </location>
</feature>
<evidence type="ECO:0000313" key="7">
    <source>
        <dbReference type="Proteomes" id="UP001178507"/>
    </source>
</evidence>
<dbReference type="SUPFAM" id="SSF48425">
    <property type="entry name" value="Sec7 domain"/>
    <property type="match status" value="1"/>
</dbReference>
<comment type="caution">
    <text evidence="6">The sequence shown here is derived from an EMBL/GenBank/DDBJ whole genome shotgun (WGS) entry which is preliminary data.</text>
</comment>
<dbReference type="SUPFAM" id="SSF88697">
    <property type="entry name" value="PUA domain-like"/>
    <property type="match status" value="1"/>
</dbReference>
<dbReference type="Pfam" id="PF00515">
    <property type="entry name" value="TPR_1"/>
    <property type="match status" value="1"/>
</dbReference>
<feature type="repeat" description="ANK" evidence="3">
    <location>
        <begin position="78"/>
        <end position="111"/>
    </location>
</feature>
<feature type="repeat" description="ANK" evidence="3">
    <location>
        <begin position="115"/>
        <end position="147"/>
    </location>
</feature>
<organism evidence="6 7">
    <name type="scientific">Effrenium voratum</name>
    <dbReference type="NCBI Taxonomy" id="2562239"/>
    <lineage>
        <taxon>Eukaryota</taxon>
        <taxon>Sar</taxon>
        <taxon>Alveolata</taxon>
        <taxon>Dinophyceae</taxon>
        <taxon>Suessiales</taxon>
        <taxon>Symbiodiniaceae</taxon>
        <taxon>Effrenium</taxon>
    </lineage>
</organism>
<evidence type="ECO:0000256" key="3">
    <source>
        <dbReference type="PROSITE-ProRule" id="PRU00023"/>
    </source>
</evidence>
<dbReference type="PROSITE" id="PS50297">
    <property type="entry name" value="ANK_REP_REGION"/>
    <property type="match status" value="1"/>
</dbReference>
<keyword evidence="7" id="KW-1185">Reference proteome</keyword>
<evidence type="ECO:0000259" key="5">
    <source>
        <dbReference type="PROSITE" id="PS50190"/>
    </source>
</evidence>
<accession>A0AA36IYN5</accession>
<dbReference type="InterPro" id="IPR002110">
    <property type="entry name" value="Ankyrin_rpt"/>
</dbReference>
<evidence type="ECO:0000256" key="4">
    <source>
        <dbReference type="SAM" id="MobiDB-lite"/>
    </source>
</evidence>
<dbReference type="GO" id="GO:0032012">
    <property type="term" value="P:regulation of ARF protein signal transduction"/>
    <property type="evidence" value="ECO:0007669"/>
    <property type="project" value="InterPro"/>
</dbReference>
<dbReference type="EMBL" id="CAUJNA010003113">
    <property type="protein sequence ID" value="CAJ1395293.1"/>
    <property type="molecule type" value="Genomic_DNA"/>
</dbReference>
<dbReference type="Pfam" id="PF01369">
    <property type="entry name" value="Sec7"/>
    <property type="match status" value="1"/>
</dbReference>
<protein>
    <recommendedName>
        <fullName evidence="5">SEC7 domain-containing protein</fullName>
    </recommendedName>
</protein>
<dbReference type="SMART" id="SM00222">
    <property type="entry name" value="Sec7"/>
    <property type="match status" value="1"/>
</dbReference>
<dbReference type="SMART" id="SM00248">
    <property type="entry name" value="ANK"/>
    <property type="match status" value="3"/>
</dbReference>
<dbReference type="SUPFAM" id="SSF48403">
    <property type="entry name" value="Ankyrin repeat"/>
    <property type="match status" value="1"/>
</dbReference>
<dbReference type="Gene3D" id="2.30.130.30">
    <property type="entry name" value="Hypothetical protein"/>
    <property type="match status" value="1"/>
</dbReference>
<dbReference type="InterPro" id="IPR011990">
    <property type="entry name" value="TPR-like_helical_dom_sf"/>
</dbReference>
<dbReference type="Proteomes" id="UP001178507">
    <property type="component" value="Unassembled WGS sequence"/>
</dbReference>
<dbReference type="InterPro" id="IPR023394">
    <property type="entry name" value="Sec7_C_sf"/>
</dbReference>
<evidence type="ECO:0000256" key="1">
    <source>
        <dbReference type="ARBA" id="ARBA00022737"/>
    </source>
</evidence>
<keyword evidence="2 3" id="KW-0040">ANK repeat</keyword>
<dbReference type="Pfam" id="PF12796">
    <property type="entry name" value="Ank_2"/>
    <property type="match status" value="1"/>
</dbReference>
<dbReference type="GO" id="GO:0005085">
    <property type="term" value="F:guanyl-nucleotide exchange factor activity"/>
    <property type="evidence" value="ECO:0007669"/>
    <property type="project" value="InterPro"/>
</dbReference>
<keyword evidence="1" id="KW-0677">Repeat</keyword>
<dbReference type="PROSITE" id="PS50190">
    <property type="entry name" value="SEC7"/>
    <property type="match status" value="1"/>
</dbReference>
<evidence type="ECO:0000313" key="6">
    <source>
        <dbReference type="EMBL" id="CAJ1395293.1"/>
    </source>
</evidence>
<dbReference type="Gene3D" id="1.25.40.20">
    <property type="entry name" value="Ankyrin repeat-containing domain"/>
    <property type="match status" value="1"/>
</dbReference>
<dbReference type="PROSITE" id="PS50088">
    <property type="entry name" value="ANK_REPEAT"/>
    <property type="match status" value="2"/>
</dbReference>
<gene>
    <name evidence="6" type="ORF">EVOR1521_LOCUS19750</name>
</gene>
<dbReference type="InterPro" id="IPR000904">
    <property type="entry name" value="Sec7_dom"/>
</dbReference>
<dbReference type="SMART" id="SM00028">
    <property type="entry name" value="TPR"/>
    <property type="match status" value="3"/>
</dbReference>
<dbReference type="Gene3D" id="1.10.1000.11">
    <property type="entry name" value="Arf Nucleotide-binding Site Opener,domain 2"/>
    <property type="match status" value="1"/>
</dbReference>
<dbReference type="InterPro" id="IPR036770">
    <property type="entry name" value="Ankyrin_rpt-contain_sf"/>
</dbReference>
<feature type="region of interest" description="Disordered" evidence="4">
    <location>
        <begin position="478"/>
        <end position="498"/>
    </location>
</feature>